<sequence length="116" mass="12533">MGRIVSTAWLCWLSVWLICQRLVSGDTCSNGARNQAEGASMLSAKTTKGRMVGALSDINESLTDLLTDSLVRDVNDTAQFPDAEANSSNSSEHHHGLGSLSQPFTFLYAKARAWAD</sequence>
<proteinExistence type="predicted"/>
<keyword evidence="1" id="KW-0732">Signal</keyword>
<feature type="signal peptide" evidence="1">
    <location>
        <begin position="1"/>
        <end position="25"/>
    </location>
</feature>
<dbReference type="AlphaFoldDB" id="A0A812PJP5"/>
<name>A0A812PJP5_9DINO</name>
<gene>
    <name evidence="2" type="primary">FCPA</name>
    <name evidence="2" type="ORF">SNAT2548_LOCUS18967</name>
</gene>
<evidence type="ECO:0000313" key="3">
    <source>
        <dbReference type="Proteomes" id="UP000604046"/>
    </source>
</evidence>
<keyword evidence="3" id="KW-1185">Reference proteome</keyword>
<evidence type="ECO:0000256" key="1">
    <source>
        <dbReference type="SAM" id="SignalP"/>
    </source>
</evidence>
<comment type="caution">
    <text evidence="2">The sequence shown here is derived from an EMBL/GenBank/DDBJ whole genome shotgun (WGS) entry which is preliminary data.</text>
</comment>
<dbReference type="EMBL" id="CAJNDS010002160">
    <property type="protein sequence ID" value="CAE7356277.1"/>
    <property type="molecule type" value="Genomic_DNA"/>
</dbReference>
<organism evidence="2 3">
    <name type="scientific">Symbiodinium natans</name>
    <dbReference type="NCBI Taxonomy" id="878477"/>
    <lineage>
        <taxon>Eukaryota</taxon>
        <taxon>Sar</taxon>
        <taxon>Alveolata</taxon>
        <taxon>Dinophyceae</taxon>
        <taxon>Suessiales</taxon>
        <taxon>Symbiodiniaceae</taxon>
        <taxon>Symbiodinium</taxon>
    </lineage>
</organism>
<protein>
    <submittedName>
        <fullName evidence="2">FCPA protein</fullName>
    </submittedName>
</protein>
<feature type="chain" id="PRO_5032632000" evidence="1">
    <location>
        <begin position="26"/>
        <end position="116"/>
    </location>
</feature>
<evidence type="ECO:0000313" key="2">
    <source>
        <dbReference type="EMBL" id="CAE7356277.1"/>
    </source>
</evidence>
<accession>A0A812PJP5</accession>
<dbReference type="Proteomes" id="UP000604046">
    <property type="component" value="Unassembled WGS sequence"/>
</dbReference>
<reference evidence="2" key="1">
    <citation type="submission" date="2021-02" db="EMBL/GenBank/DDBJ databases">
        <authorList>
            <person name="Dougan E. K."/>
            <person name="Rhodes N."/>
            <person name="Thang M."/>
            <person name="Chan C."/>
        </authorList>
    </citation>
    <scope>NUCLEOTIDE SEQUENCE</scope>
</reference>